<protein>
    <submittedName>
        <fullName evidence="2">Uncharacterized protein</fullName>
    </submittedName>
</protein>
<dbReference type="EMBL" id="JARKIB010000276">
    <property type="protein sequence ID" value="KAJ7717451.1"/>
    <property type="molecule type" value="Genomic_DNA"/>
</dbReference>
<keyword evidence="3" id="KW-1185">Reference proteome</keyword>
<evidence type="ECO:0000313" key="3">
    <source>
        <dbReference type="Proteomes" id="UP001215598"/>
    </source>
</evidence>
<feature type="compositionally biased region" description="Polar residues" evidence="1">
    <location>
        <begin position="149"/>
        <end position="164"/>
    </location>
</feature>
<sequence length="164" mass="17662">MLRIILPSELYNTNTDTDDDDGWLATPDTMGTLVAQPNTTDVDAAFKDHLLAVLSLHDAPRAAAVPIPRYMVLGDNDTDTDTEGDYYERDGECKREAATDAGASGTAACAAEHPAFQWEHNEWKRVPDPEALYNTALEDDVDSTDTTTNSPALSTSSTSNNGAP</sequence>
<feature type="region of interest" description="Disordered" evidence="1">
    <location>
        <begin position="127"/>
        <end position="164"/>
    </location>
</feature>
<reference evidence="2" key="1">
    <citation type="submission" date="2023-03" db="EMBL/GenBank/DDBJ databases">
        <title>Massive genome expansion in bonnet fungi (Mycena s.s.) driven by repeated elements and novel gene families across ecological guilds.</title>
        <authorList>
            <consortium name="Lawrence Berkeley National Laboratory"/>
            <person name="Harder C.B."/>
            <person name="Miyauchi S."/>
            <person name="Viragh M."/>
            <person name="Kuo A."/>
            <person name="Thoen E."/>
            <person name="Andreopoulos B."/>
            <person name="Lu D."/>
            <person name="Skrede I."/>
            <person name="Drula E."/>
            <person name="Henrissat B."/>
            <person name="Morin E."/>
            <person name="Kohler A."/>
            <person name="Barry K."/>
            <person name="LaButti K."/>
            <person name="Morin E."/>
            <person name="Salamov A."/>
            <person name="Lipzen A."/>
            <person name="Mereny Z."/>
            <person name="Hegedus B."/>
            <person name="Baldrian P."/>
            <person name="Stursova M."/>
            <person name="Weitz H."/>
            <person name="Taylor A."/>
            <person name="Grigoriev I.V."/>
            <person name="Nagy L.G."/>
            <person name="Martin F."/>
            <person name="Kauserud H."/>
        </authorList>
    </citation>
    <scope>NUCLEOTIDE SEQUENCE</scope>
    <source>
        <strain evidence="2">CBHHK182m</strain>
    </source>
</reference>
<dbReference type="AlphaFoldDB" id="A0AAD7MHR2"/>
<proteinExistence type="predicted"/>
<organism evidence="2 3">
    <name type="scientific">Mycena metata</name>
    <dbReference type="NCBI Taxonomy" id="1033252"/>
    <lineage>
        <taxon>Eukaryota</taxon>
        <taxon>Fungi</taxon>
        <taxon>Dikarya</taxon>
        <taxon>Basidiomycota</taxon>
        <taxon>Agaricomycotina</taxon>
        <taxon>Agaricomycetes</taxon>
        <taxon>Agaricomycetidae</taxon>
        <taxon>Agaricales</taxon>
        <taxon>Marasmiineae</taxon>
        <taxon>Mycenaceae</taxon>
        <taxon>Mycena</taxon>
    </lineage>
</organism>
<dbReference type="Proteomes" id="UP001215598">
    <property type="component" value="Unassembled WGS sequence"/>
</dbReference>
<accession>A0AAD7MHR2</accession>
<evidence type="ECO:0000313" key="2">
    <source>
        <dbReference type="EMBL" id="KAJ7717451.1"/>
    </source>
</evidence>
<gene>
    <name evidence="2" type="ORF">B0H16DRAFT_1740561</name>
</gene>
<name>A0AAD7MHR2_9AGAR</name>
<comment type="caution">
    <text evidence="2">The sequence shown here is derived from an EMBL/GenBank/DDBJ whole genome shotgun (WGS) entry which is preliminary data.</text>
</comment>
<evidence type="ECO:0000256" key="1">
    <source>
        <dbReference type="SAM" id="MobiDB-lite"/>
    </source>
</evidence>